<dbReference type="InterPro" id="IPR001387">
    <property type="entry name" value="Cro/C1-type_HTH"/>
</dbReference>
<dbReference type="EMBL" id="JBCLSH010000002">
    <property type="protein sequence ID" value="MEY8442909.1"/>
    <property type="molecule type" value="Genomic_DNA"/>
</dbReference>
<feature type="domain" description="HTH-type transcriptional regulator Rgg C-terminal" evidence="1">
    <location>
        <begin position="115"/>
        <end position="279"/>
    </location>
</feature>
<sequence length="290" mass="33753">MQINPSVGETYRHFRTSKNFTLKEAAHECISISQLSNFETGRSLVSCLILLHLLSNINVSAHEFFYHLHYQANHLNLLAEREIASLNNNSIHLKNILKRYEYILSKNAPLPKRLQLDKIRAELALSTVEPSFQFSPKNLIMIKQYLDSVRIWGEYEISLLNDIAHFLDLGTLSKFSQKMLAATQSKSSHPFAKKVQILTSINVLEIFIKNKQKYLAMELIHFIDSLRFHEFDLFERVSFIYQKAHFEVTFGNFDGLCTMKKCQHIFEMSESYQIAQKLEQEIKSLECSLK</sequence>
<reference evidence="2 3" key="1">
    <citation type="submission" date="2024-03" db="EMBL/GenBank/DDBJ databases">
        <title>Mouse gut bacterial collection (mGBC) of GemPharmatech.</title>
        <authorList>
            <person name="He Y."/>
            <person name="Dong L."/>
            <person name="Wu D."/>
            <person name="Gao X."/>
            <person name="Lin Z."/>
        </authorList>
    </citation>
    <scope>NUCLEOTIDE SEQUENCE [LARGE SCALE GENOMIC DNA]</scope>
    <source>
        <strain evidence="2 3">61-15</strain>
    </source>
</reference>
<evidence type="ECO:0000259" key="1">
    <source>
        <dbReference type="Pfam" id="PF21259"/>
    </source>
</evidence>
<proteinExistence type="predicted"/>
<dbReference type="Pfam" id="PF21259">
    <property type="entry name" value="Rgg_C"/>
    <property type="match status" value="1"/>
</dbReference>
<dbReference type="NCBIfam" id="TIGR01716">
    <property type="entry name" value="RGG_Cterm"/>
    <property type="match status" value="1"/>
</dbReference>
<dbReference type="PANTHER" id="PTHR37038:SF12">
    <property type="entry name" value="TRANSCRIPTIONAL REGULATOR"/>
    <property type="match status" value="1"/>
</dbReference>
<evidence type="ECO:0000313" key="3">
    <source>
        <dbReference type="Proteomes" id="UP001565283"/>
    </source>
</evidence>
<gene>
    <name evidence="2" type="ORF">AALA52_01305</name>
</gene>
<dbReference type="Proteomes" id="UP001565283">
    <property type="component" value="Unassembled WGS sequence"/>
</dbReference>
<dbReference type="InterPro" id="IPR053163">
    <property type="entry name" value="HTH-type_regulator_Rgg"/>
</dbReference>
<dbReference type="RefSeq" id="WP_251713518.1">
    <property type="nucleotide sequence ID" value="NZ_CALPDE010000031.1"/>
</dbReference>
<dbReference type="CDD" id="cd00093">
    <property type="entry name" value="HTH_XRE"/>
    <property type="match status" value="1"/>
</dbReference>
<protein>
    <submittedName>
        <fullName evidence="2">Rgg/GadR/MutR family transcriptional regulator</fullName>
    </submittedName>
</protein>
<keyword evidence="3" id="KW-1185">Reference proteome</keyword>
<dbReference type="InterPro" id="IPR010057">
    <property type="entry name" value="Transcription_activator_Rgg_C"/>
</dbReference>
<dbReference type="Gene3D" id="1.25.40.10">
    <property type="entry name" value="Tetratricopeptide repeat domain"/>
    <property type="match status" value="1"/>
</dbReference>
<name>A0ABV4D250_9LACT</name>
<comment type="caution">
    <text evidence="2">The sequence shown here is derived from an EMBL/GenBank/DDBJ whole genome shotgun (WGS) entry which is preliminary data.</text>
</comment>
<accession>A0ABV4D250</accession>
<dbReference type="PANTHER" id="PTHR37038">
    <property type="entry name" value="TRANSCRIPTIONAL REGULATOR-RELATED"/>
    <property type="match status" value="1"/>
</dbReference>
<evidence type="ECO:0000313" key="2">
    <source>
        <dbReference type="EMBL" id="MEY8442909.1"/>
    </source>
</evidence>
<organism evidence="2 3">
    <name type="scientific">Lactococcus ileimucosae</name>
    <dbReference type="NCBI Taxonomy" id="2941329"/>
    <lineage>
        <taxon>Bacteria</taxon>
        <taxon>Bacillati</taxon>
        <taxon>Bacillota</taxon>
        <taxon>Bacilli</taxon>
        <taxon>Lactobacillales</taxon>
        <taxon>Streptococcaceae</taxon>
        <taxon>Lactococcus</taxon>
    </lineage>
</organism>
<dbReference type="SUPFAM" id="SSF47413">
    <property type="entry name" value="lambda repressor-like DNA-binding domains"/>
    <property type="match status" value="1"/>
</dbReference>
<dbReference type="InterPro" id="IPR011990">
    <property type="entry name" value="TPR-like_helical_dom_sf"/>
</dbReference>
<dbReference type="InterPro" id="IPR010982">
    <property type="entry name" value="Lambda_DNA-bd_dom_sf"/>
</dbReference>